<keyword evidence="5 8" id="KW-1133">Transmembrane helix</keyword>
<feature type="region of interest" description="Disordered" evidence="7">
    <location>
        <begin position="1"/>
        <end position="39"/>
    </location>
</feature>
<reference evidence="9 10" key="1">
    <citation type="journal article" date="2019" name="Int. J. Syst. Evol. Microbiol.">
        <title>The Global Catalogue of Microorganisms (GCM) 10K type strain sequencing project: providing services to taxonomists for standard genome sequencing and annotation.</title>
        <authorList>
            <consortium name="The Broad Institute Genomics Platform"/>
            <consortium name="The Broad Institute Genome Sequencing Center for Infectious Disease"/>
            <person name="Wu L."/>
            <person name="Ma J."/>
        </authorList>
    </citation>
    <scope>NUCLEOTIDE SEQUENCE [LARGE SCALE GENOMIC DNA]</scope>
    <source>
        <strain evidence="9 10">JCM 6922</strain>
    </source>
</reference>
<dbReference type="Proteomes" id="UP001500460">
    <property type="component" value="Unassembled WGS sequence"/>
</dbReference>
<accession>A0ABN3KIU9</accession>
<evidence type="ECO:0000256" key="1">
    <source>
        <dbReference type="ARBA" id="ARBA00004651"/>
    </source>
</evidence>
<feature type="transmembrane region" description="Helical" evidence="8">
    <location>
        <begin position="97"/>
        <end position="115"/>
    </location>
</feature>
<dbReference type="RefSeq" id="WP_344609692.1">
    <property type="nucleotide sequence ID" value="NZ_BAAATK010000085.1"/>
</dbReference>
<feature type="transmembrane region" description="Helical" evidence="8">
    <location>
        <begin position="65"/>
        <end position="85"/>
    </location>
</feature>
<proteinExistence type="inferred from homology"/>
<feature type="transmembrane region" description="Helical" evidence="8">
    <location>
        <begin position="177"/>
        <end position="200"/>
    </location>
</feature>
<keyword evidence="6 8" id="KW-0472">Membrane</keyword>
<evidence type="ECO:0000313" key="10">
    <source>
        <dbReference type="Proteomes" id="UP001500460"/>
    </source>
</evidence>
<dbReference type="Gene3D" id="1.20.1630.10">
    <property type="entry name" value="Formate dehydrogenase/DMSO reductase domain"/>
    <property type="match status" value="1"/>
</dbReference>
<comment type="subcellular location">
    <subcellularLocation>
        <location evidence="1">Cell membrane</location>
        <topology evidence="1">Multi-pass membrane protein</topology>
    </subcellularLocation>
</comment>
<keyword evidence="3" id="KW-1003">Cell membrane</keyword>
<evidence type="ECO:0000256" key="6">
    <source>
        <dbReference type="ARBA" id="ARBA00023136"/>
    </source>
</evidence>
<dbReference type="EMBL" id="BAAATK010000085">
    <property type="protein sequence ID" value="GAA2460813.1"/>
    <property type="molecule type" value="Genomic_DNA"/>
</dbReference>
<dbReference type="PANTHER" id="PTHR34856">
    <property type="entry name" value="PROTEIN NRFD"/>
    <property type="match status" value="1"/>
</dbReference>
<evidence type="ECO:0000256" key="8">
    <source>
        <dbReference type="SAM" id="Phobius"/>
    </source>
</evidence>
<evidence type="ECO:0000313" key="9">
    <source>
        <dbReference type="EMBL" id="GAA2460813.1"/>
    </source>
</evidence>
<gene>
    <name evidence="9" type="primary">nrfD</name>
    <name evidence="9" type="ORF">GCM10010421_62870</name>
</gene>
<evidence type="ECO:0000256" key="5">
    <source>
        <dbReference type="ARBA" id="ARBA00022989"/>
    </source>
</evidence>
<evidence type="ECO:0000256" key="3">
    <source>
        <dbReference type="ARBA" id="ARBA00022475"/>
    </source>
</evidence>
<organism evidence="9 10">
    <name type="scientific">Streptomyces glaucus</name>
    <dbReference type="NCBI Taxonomy" id="284029"/>
    <lineage>
        <taxon>Bacteria</taxon>
        <taxon>Bacillati</taxon>
        <taxon>Actinomycetota</taxon>
        <taxon>Actinomycetes</taxon>
        <taxon>Kitasatosporales</taxon>
        <taxon>Streptomycetaceae</taxon>
        <taxon>Streptomyces</taxon>
    </lineage>
</organism>
<evidence type="ECO:0000256" key="4">
    <source>
        <dbReference type="ARBA" id="ARBA00022692"/>
    </source>
</evidence>
<feature type="compositionally biased region" description="Basic and acidic residues" evidence="7">
    <location>
        <begin position="1"/>
        <end position="13"/>
    </location>
</feature>
<sequence>MSGDDGLPREPRSDAGAADVRAGTFASGRGRGGHREETAAPADGFRSYYGRPVLKPPVWEWKVPAYLFTGGLAAGAALLAAGADLTGRPALCRTGRLGGFGALLASTYLLVADLGRPERFHHMLRVAKPTSPMSVGTWILVAYGPGSGLAAAAELLPAPWRGTRPGRLLHRAGRLGGLWAAAFAPGLASYTAVLLSQTAVPAWHEARRELPFVFTGSAAASGAGLGLLLAPVAEAAPARRLAAAGAAAELVAARLLDRRPGLETKAYTEGRAHRLRRAAEQLTLGGALAAVTVARRSRPAAAAAGLALLAGSALQRFGTFEGGVASTRDPAYVVVPQRARRNAAAEPGLGR</sequence>
<comment type="similarity">
    <text evidence="2">Belongs to the NrfD family.</text>
</comment>
<name>A0ABN3KIU9_9ACTN</name>
<comment type="caution">
    <text evidence="9">The sequence shown here is derived from an EMBL/GenBank/DDBJ whole genome shotgun (WGS) entry which is preliminary data.</text>
</comment>
<protein>
    <submittedName>
        <fullName evidence="9">Polysulfide reductase NrfD</fullName>
    </submittedName>
</protein>
<keyword evidence="10" id="KW-1185">Reference proteome</keyword>
<evidence type="ECO:0000256" key="7">
    <source>
        <dbReference type="SAM" id="MobiDB-lite"/>
    </source>
</evidence>
<dbReference type="InterPro" id="IPR005614">
    <property type="entry name" value="NrfD-like"/>
</dbReference>
<dbReference type="PANTHER" id="PTHR34856:SF2">
    <property type="entry name" value="PROTEIN NRFD"/>
    <property type="match status" value="1"/>
</dbReference>
<evidence type="ECO:0000256" key="2">
    <source>
        <dbReference type="ARBA" id="ARBA00008929"/>
    </source>
</evidence>
<dbReference type="InterPro" id="IPR052049">
    <property type="entry name" value="Electron_transfer_protein"/>
</dbReference>
<dbReference type="Pfam" id="PF03916">
    <property type="entry name" value="NrfD"/>
    <property type="match status" value="1"/>
</dbReference>
<feature type="transmembrane region" description="Helical" evidence="8">
    <location>
        <begin position="135"/>
        <end position="156"/>
    </location>
</feature>
<keyword evidence="4 8" id="KW-0812">Transmembrane</keyword>
<feature type="transmembrane region" description="Helical" evidence="8">
    <location>
        <begin position="212"/>
        <end position="230"/>
    </location>
</feature>